<evidence type="ECO:0000256" key="4">
    <source>
        <dbReference type="HAMAP-Rule" id="MF_00213"/>
    </source>
</evidence>
<dbReference type="PIRSF" id="PIRSF004761">
    <property type="entry name" value="Hydrgn_mat_HypA"/>
    <property type="match status" value="1"/>
</dbReference>
<evidence type="ECO:0000256" key="3">
    <source>
        <dbReference type="ARBA" id="ARBA00022833"/>
    </source>
</evidence>
<evidence type="ECO:0000313" key="5">
    <source>
        <dbReference type="EMBL" id="MCG2588799.1"/>
    </source>
</evidence>
<reference evidence="5" key="2">
    <citation type="submission" date="2024-05" db="EMBL/GenBank/DDBJ databases">
        <title>Rhodohalobacter halophilus gen. nov., sp. nov., a moderately halophilic member of the family Balneolaceae.</title>
        <authorList>
            <person name="Xia J."/>
        </authorList>
    </citation>
    <scope>NUCLEOTIDE SEQUENCE</scope>
    <source>
        <strain evidence="5">WB101</strain>
    </source>
</reference>
<feature type="binding site" evidence="4">
    <location>
        <position position="2"/>
    </location>
    <ligand>
        <name>Ni(2+)</name>
        <dbReference type="ChEBI" id="CHEBI:49786"/>
    </ligand>
</feature>
<keyword evidence="2 4" id="KW-0479">Metal-binding</keyword>
<feature type="binding site" evidence="4">
    <location>
        <position position="76"/>
    </location>
    <ligand>
        <name>Zn(2+)</name>
        <dbReference type="ChEBI" id="CHEBI:29105"/>
    </ligand>
</feature>
<keyword evidence="3 4" id="KW-0862">Zinc</keyword>
<protein>
    <recommendedName>
        <fullName evidence="4">Hydrogenase maturation factor HypA</fullName>
    </recommendedName>
</protein>
<keyword evidence="6" id="KW-1185">Reference proteome</keyword>
<comment type="similarity">
    <text evidence="4">Belongs to the HypA/HybF family.</text>
</comment>
<proteinExistence type="inferred from homology"/>
<dbReference type="InterPro" id="IPR000688">
    <property type="entry name" value="HypA/HybF"/>
</dbReference>
<feature type="binding site" evidence="4">
    <location>
        <position position="89"/>
    </location>
    <ligand>
        <name>Zn(2+)</name>
        <dbReference type="ChEBI" id="CHEBI:29105"/>
    </ligand>
</feature>
<dbReference type="HAMAP" id="MF_00213">
    <property type="entry name" value="HypA_HybF"/>
    <property type="match status" value="1"/>
</dbReference>
<reference evidence="5" key="1">
    <citation type="submission" date="2022-01" db="EMBL/GenBank/DDBJ databases">
        <authorList>
            <person name="Wang Y."/>
        </authorList>
    </citation>
    <scope>NUCLEOTIDE SEQUENCE</scope>
    <source>
        <strain evidence="5">WB101</strain>
    </source>
</reference>
<dbReference type="Proteomes" id="UP001165366">
    <property type="component" value="Unassembled WGS sequence"/>
</dbReference>
<dbReference type="Pfam" id="PF01155">
    <property type="entry name" value="HypA"/>
    <property type="match status" value="1"/>
</dbReference>
<feature type="binding site" evidence="4">
    <location>
        <position position="73"/>
    </location>
    <ligand>
        <name>Zn(2+)</name>
        <dbReference type="ChEBI" id="CHEBI:29105"/>
    </ligand>
</feature>
<dbReference type="PANTHER" id="PTHR34535">
    <property type="entry name" value="HYDROGENASE MATURATION FACTOR HYPA"/>
    <property type="match status" value="1"/>
</dbReference>
<accession>A0ABS9KD61</accession>
<dbReference type="Gene3D" id="3.30.2320.80">
    <property type="match status" value="1"/>
</dbReference>
<evidence type="ECO:0000256" key="1">
    <source>
        <dbReference type="ARBA" id="ARBA00022596"/>
    </source>
</evidence>
<dbReference type="RefSeq" id="WP_237853746.1">
    <property type="nucleotide sequence ID" value="NZ_JAKLWS010000010.1"/>
</dbReference>
<organism evidence="5 6">
    <name type="scientific">Rhodohalobacter sulfatireducens</name>
    <dbReference type="NCBI Taxonomy" id="2911366"/>
    <lineage>
        <taxon>Bacteria</taxon>
        <taxon>Pseudomonadati</taxon>
        <taxon>Balneolota</taxon>
        <taxon>Balneolia</taxon>
        <taxon>Balneolales</taxon>
        <taxon>Balneolaceae</taxon>
        <taxon>Rhodohalobacter</taxon>
    </lineage>
</organism>
<comment type="caution">
    <text evidence="5">The sequence shown here is derived from an EMBL/GenBank/DDBJ whole genome shotgun (WGS) entry which is preliminary data.</text>
</comment>
<dbReference type="EMBL" id="JAKLWS010000010">
    <property type="protein sequence ID" value="MCG2588799.1"/>
    <property type="molecule type" value="Genomic_DNA"/>
</dbReference>
<gene>
    <name evidence="4 5" type="primary">hypA</name>
    <name evidence="5" type="ORF">L6773_09495</name>
</gene>
<keyword evidence="1 4" id="KW-0533">Nickel</keyword>
<name>A0ABS9KD61_9BACT</name>
<sequence>MHELSIAKNIIRIAGEHLSPDEQALLTKIRVRIGKFSTIVPDLLQSGFEAAVDGTAMENAKLEITVIPLRVQCNSCGEVSEIEPVDFTCPVCCSNDVDVVEGNEIMIENLEITEPINH</sequence>
<comment type="function">
    <text evidence="4">Involved in the maturation of [NiFe] hydrogenases. Required for nickel insertion into the metal center of the hydrogenase.</text>
</comment>
<dbReference type="NCBIfam" id="TIGR00100">
    <property type="entry name" value="hypA"/>
    <property type="match status" value="1"/>
</dbReference>
<evidence type="ECO:0000313" key="6">
    <source>
        <dbReference type="Proteomes" id="UP001165366"/>
    </source>
</evidence>
<evidence type="ECO:0000256" key="2">
    <source>
        <dbReference type="ARBA" id="ARBA00022723"/>
    </source>
</evidence>
<feature type="binding site" evidence="4">
    <location>
        <position position="92"/>
    </location>
    <ligand>
        <name>Zn(2+)</name>
        <dbReference type="ChEBI" id="CHEBI:29105"/>
    </ligand>
</feature>
<dbReference type="PANTHER" id="PTHR34535:SF3">
    <property type="entry name" value="HYDROGENASE MATURATION FACTOR HYPA"/>
    <property type="match status" value="1"/>
</dbReference>